<dbReference type="Gene3D" id="3.30.700.10">
    <property type="entry name" value="Glycoprotein, Type 4 Pilin"/>
    <property type="match status" value="1"/>
</dbReference>
<dbReference type="STRING" id="396268.IV45_GL001121"/>
<evidence type="ECO:0000313" key="12">
    <source>
        <dbReference type="Proteomes" id="UP000050934"/>
    </source>
</evidence>
<name>A0A0R2I2G3_9LACO</name>
<dbReference type="SUPFAM" id="SSF54523">
    <property type="entry name" value="Pili subunits"/>
    <property type="match status" value="1"/>
</dbReference>
<keyword evidence="7 10" id="KW-0472">Membrane</keyword>
<dbReference type="AlphaFoldDB" id="A0A0R2I2G3"/>
<dbReference type="InterPro" id="IPR045584">
    <property type="entry name" value="Pilin-like"/>
</dbReference>
<keyword evidence="5 10" id="KW-0812">Transmembrane</keyword>
<protein>
    <recommendedName>
        <fullName evidence="13">Competence protein ComGC</fullName>
    </recommendedName>
</protein>
<evidence type="ECO:0008006" key="13">
    <source>
        <dbReference type="Google" id="ProtNLM"/>
    </source>
</evidence>
<dbReference type="GO" id="GO:0030420">
    <property type="term" value="P:establishment of competence for transformation"/>
    <property type="evidence" value="ECO:0007669"/>
    <property type="project" value="UniProtKB-KW"/>
</dbReference>
<sequence>MNFIKKKRSAFTLLEMSIVLFIISLLILIILPNISKQRHNAISVHQDAMVNVVQTQAELFENETGHEANSLSQLRANDYLTGAQLARARREQIVLSHGKALRR</sequence>
<proteinExistence type="inferred from homology"/>
<organism evidence="11 12">
    <name type="scientific">Limosilactobacillus secaliphilus</name>
    <dbReference type="NCBI Taxonomy" id="396268"/>
    <lineage>
        <taxon>Bacteria</taxon>
        <taxon>Bacillati</taxon>
        <taxon>Bacillota</taxon>
        <taxon>Bacilli</taxon>
        <taxon>Lactobacillales</taxon>
        <taxon>Lactobacillaceae</taxon>
        <taxon>Limosilactobacillus</taxon>
    </lineage>
</organism>
<dbReference type="OrthoDB" id="2248894at2"/>
<evidence type="ECO:0000256" key="2">
    <source>
        <dbReference type="ARBA" id="ARBA00004241"/>
    </source>
</evidence>
<evidence type="ECO:0000256" key="9">
    <source>
        <dbReference type="ARBA" id="ARBA00043982"/>
    </source>
</evidence>
<evidence type="ECO:0000256" key="4">
    <source>
        <dbReference type="ARBA" id="ARBA00022481"/>
    </source>
</evidence>
<dbReference type="GO" id="GO:0005886">
    <property type="term" value="C:plasma membrane"/>
    <property type="evidence" value="ECO:0007669"/>
    <property type="project" value="UniProtKB-SubCell"/>
</dbReference>
<dbReference type="PATRIC" id="fig|396268.3.peg.1133"/>
<dbReference type="PIRSF" id="PIRSF029928">
    <property type="entry name" value="Late_competence_ComGC"/>
    <property type="match status" value="1"/>
</dbReference>
<keyword evidence="8" id="KW-0178">Competence</keyword>
<keyword evidence="6 10" id="KW-1133">Transmembrane helix</keyword>
<gene>
    <name evidence="11" type="ORF">IV45_GL001121</name>
</gene>
<dbReference type="InterPro" id="IPR012902">
    <property type="entry name" value="N_methyl_site"/>
</dbReference>
<keyword evidence="12" id="KW-1185">Reference proteome</keyword>
<dbReference type="GO" id="GO:0009986">
    <property type="term" value="C:cell surface"/>
    <property type="evidence" value="ECO:0007669"/>
    <property type="project" value="UniProtKB-SubCell"/>
</dbReference>
<evidence type="ECO:0000256" key="7">
    <source>
        <dbReference type="ARBA" id="ARBA00023136"/>
    </source>
</evidence>
<evidence type="ECO:0000256" key="3">
    <source>
        <dbReference type="ARBA" id="ARBA00022475"/>
    </source>
</evidence>
<comment type="similarity">
    <text evidence="9">Belongs to the ComGC family.</text>
</comment>
<dbReference type="RefSeq" id="WP_057739431.1">
    <property type="nucleotide sequence ID" value="NZ_JQBW01000004.1"/>
</dbReference>
<dbReference type="Pfam" id="PF07963">
    <property type="entry name" value="N_methyl"/>
    <property type="match status" value="1"/>
</dbReference>
<dbReference type="Proteomes" id="UP000050934">
    <property type="component" value="Unassembled WGS sequence"/>
</dbReference>
<evidence type="ECO:0000256" key="8">
    <source>
        <dbReference type="ARBA" id="ARBA00023287"/>
    </source>
</evidence>
<dbReference type="InterPro" id="IPR016940">
    <property type="entry name" value="ComGC"/>
</dbReference>
<comment type="caution">
    <text evidence="11">The sequence shown here is derived from an EMBL/GenBank/DDBJ whole genome shotgun (WGS) entry which is preliminary data.</text>
</comment>
<dbReference type="NCBIfam" id="TIGR02532">
    <property type="entry name" value="IV_pilin_GFxxxE"/>
    <property type="match status" value="1"/>
</dbReference>
<evidence type="ECO:0000256" key="6">
    <source>
        <dbReference type="ARBA" id="ARBA00022989"/>
    </source>
</evidence>
<evidence type="ECO:0000256" key="1">
    <source>
        <dbReference type="ARBA" id="ARBA00004162"/>
    </source>
</evidence>
<comment type="subcellular location">
    <subcellularLocation>
        <location evidence="1">Cell membrane</location>
        <topology evidence="1">Single-pass membrane protein</topology>
    </subcellularLocation>
    <subcellularLocation>
        <location evidence="2">Cell surface</location>
    </subcellularLocation>
</comment>
<evidence type="ECO:0000256" key="5">
    <source>
        <dbReference type="ARBA" id="ARBA00022692"/>
    </source>
</evidence>
<feature type="transmembrane region" description="Helical" evidence="10">
    <location>
        <begin position="12"/>
        <end position="31"/>
    </location>
</feature>
<keyword evidence="3" id="KW-1003">Cell membrane</keyword>
<evidence type="ECO:0000313" key="11">
    <source>
        <dbReference type="EMBL" id="KRN59378.1"/>
    </source>
</evidence>
<dbReference type="EMBL" id="JQBW01000004">
    <property type="protein sequence ID" value="KRN59378.1"/>
    <property type="molecule type" value="Genomic_DNA"/>
</dbReference>
<keyword evidence="4" id="KW-0488">Methylation</keyword>
<evidence type="ECO:0000256" key="10">
    <source>
        <dbReference type="SAM" id="Phobius"/>
    </source>
</evidence>
<dbReference type="NCBIfam" id="NF040999">
    <property type="entry name" value="pilin_ComGC"/>
    <property type="match status" value="1"/>
</dbReference>
<accession>A0A0R2I2G3</accession>
<reference evidence="11 12" key="1">
    <citation type="journal article" date="2015" name="Genome Announc.">
        <title>Expanding the biotechnology potential of lactobacilli through comparative genomics of 213 strains and associated genera.</title>
        <authorList>
            <person name="Sun Z."/>
            <person name="Harris H.M."/>
            <person name="McCann A."/>
            <person name="Guo C."/>
            <person name="Argimon S."/>
            <person name="Zhang W."/>
            <person name="Yang X."/>
            <person name="Jeffery I.B."/>
            <person name="Cooney J.C."/>
            <person name="Kagawa T.F."/>
            <person name="Liu W."/>
            <person name="Song Y."/>
            <person name="Salvetti E."/>
            <person name="Wrobel A."/>
            <person name="Rasinkangas P."/>
            <person name="Parkhill J."/>
            <person name="Rea M.C."/>
            <person name="O'Sullivan O."/>
            <person name="Ritari J."/>
            <person name="Douillard F.P."/>
            <person name="Paul Ross R."/>
            <person name="Yang R."/>
            <person name="Briner A.E."/>
            <person name="Felis G.E."/>
            <person name="de Vos W.M."/>
            <person name="Barrangou R."/>
            <person name="Klaenhammer T.R."/>
            <person name="Caufield P.W."/>
            <person name="Cui Y."/>
            <person name="Zhang H."/>
            <person name="O'Toole P.W."/>
        </authorList>
    </citation>
    <scope>NUCLEOTIDE SEQUENCE [LARGE SCALE GENOMIC DNA]</scope>
    <source>
        <strain evidence="11 12">DSM 17896</strain>
    </source>
</reference>